<protein>
    <recommendedName>
        <fullName evidence="3">RNase H type-1 domain-containing protein</fullName>
    </recommendedName>
</protein>
<evidence type="ECO:0000313" key="1">
    <source>
        <dbReference type="EMBL" id="KAA6398553.1"/>
    </source>
</evidence>
<reference evidence="1 2" key="1">
    <citation type="submission" date="2019-03" db="EMBL/GenBank/DDBJ databases">
        <title>Single cell metagenomics reveals metabolic interactions within the superorganism composed of flagellate Streblomastix strix and complex community of Bacteroidetes bacteria on its surface.</title>
        <authorList>
            <person name="Treitli S.C."/>
            <person name="Kolisko M."/>
            <person name="Husnik F."/>
            <person name="Keeling P."/>
            <person name="Hampl V."/>
        </authorList>
    </citation>
    <scope>NUCLEOTIDE SEQUENCE [LARGE SCALE GENOMIC DNA]</scope>
    <source>
        <strain evidence="1">ST1C</strain>
    </source>
</reference>
<organism evidence="1 2">
    <name type="scientific">Streblomastix strix</name>
    <dbReference type="NCBI Taxonomy" id="222440"/>
    <lineage>
        <taxon>Eukaryota</taxon>
        <taxon>Metamonada</taxon>
        <taxon>Preaxostyla</taxon>
        <taxon>Oxymonadida</taxon>
        <taxon>Streblomastigidae</taxon>
        <taxon>Streblomastix</taxon>
    </lineage>
</organism>
<comment type="caution">
    <text evidence="1">The sequence shown here is derived from an EMBL/GenBank/DDBJ whole genome shotgun (WGS) entry which is preliminary data.</text>
</comment>
<dbReference type="EMBL" id="SNRW01000931">
    <property type="protein sequence ID" value="KAA6398553.1"/>
    <property type="molecule type" value="Genomic_DNA"/>
</dbReference>
<dbReference type="PANTHER" id="PTHR33050">
    <property type="entry name" value="REVERSE TRANSCRIPTASE DOMAIN-CONTAINING PROTEIN"/>
    <property type="match status" value="1"/>
</dbReference>
<gene>
    <name evidence="1" type="ORF">EZS28_005915</name>
</gene>
<dbReference type="Proteomes" id="UP000324800">
    <property type="component" value="Unassembled WGS sequence"/>
</dbReference>
<dbReference type="AlphaFoldDB" id="A0A5J4WUS5"/>
<proteinExistence type="predicted"/>
<accession>A0A5J4WUS5</accession>
<evidence type="ECO:0000313" key="2">
    <source>
        <dbReference type="Proteomes" id="UP000324800"/>
    </source>
</evidence>
<sequence length="137" mass="15834">MSCSPALCKLVYQILEFLENLKIQFSTFTIPGKNNREAESLSRLSTSGDYDILKEILSEALQELSISPTIDFSPNGMNCKCRRFYSLIWDQWVQGQDEMKANWKNETPLLYPPMLLIQRVLNKVMKDQNKAVMIVTH</sequence>
<dbReference type="InterPro" id="IPR052055">
    <property type="entry name" value="Hepadnavirus_pol/RT"/>
</dbReference>
<name>A0A5J4WUS5_9EUKA</name>
<dbReference type="PANTHER" id="PTHR33050:SF7">
    <property type="entry name" value="RIBONUCLEASE H"/>
    <property type="match status" value="1"/>
</dbReference>
<evidence type="ECO:0008006" key="3">
    <source>
        <dbReference type="Google" id="ProtNLM"/>
    </source>
</evidence>